<dbReference type="RefSeq" id="XP_003038660.1">
    <property type="nucleotide sequence ID" value="XM_003038614.1"/>
</dbReference>
<dbReference type="InParanoid" id="D8PQC9"/>
<dbReference type="OMA" id="CEAHPIP"/>
<evidence type="ECO:0000259" key="6">
    <source>
        <dbReference type="PROSITE" id="PS50135"/>
    </source>
</evidence>
<dbReference type="Proteomes" id="UP000007431">
    <property type="component" value="Unassembled WGS sequence"/>
</dbReference>
<dbReference type="EMBL" id="GL377302">
    <property type="protein sequence ID" value="EFJ03758.1"/>
    <property type="molecule type" value="Genomic_DNA"/>
</dbReference>
<feature type="compositionally biased region" description="Polar residues" evidence="5">
    <location>
        <begin position="920"/>
        <end position="934"/>
    </location>
</feature>
<dbReference type="Gene3D" id="3.30.60.90">
    <property type="match status" value="4"/>
</dbReference>
<feature type="domain" description="ZZ-type" evidence="6">
    <location>
        <begin position="523"/>
        <end position="578"/>
    </location>
</feature>
<feature type="compositionally biased region" description="Polar residues" evidence="5">
    <location>
        <begin position="715"/>
        <end position="738"/>
    </location>
</feature>
<feature type="region of interest" description="Disordered" evidence="5">
    <location>
        <begin position="623"/>
        <end position="658"/>
    </location>
</feature>
<dbReference type="PROSITE" id="PS50135">
    <property type="entry name" value="ZF_ZZ_2"/>
    <property type="match status" value="4"/>
</dbReference>
<dbReference type="Gene3D" id="2.60.40.10">
    <property type="entry name" value="Immunoglobulins"/>
    <property type="match status" value="1"/>
</dbReference>
<name>D8PQC9_SCHCM</name>
<dbReference type="PROSITE" id="PS01357">
    <property type="entry name" value="ZF_ZZ_1"/>
    <property type="match status" value="1"/>
</dbReference>
<feature type="domain" description="ZZ-type" evidence="6">
    <location>
        <begin position="459"/>
        <end position="511"/>
    </location>
</feature>
<keyword evidence="8" id="KW-1185">Reference proteome</keyword>
<dbReference type="Pfam" id="PF00569">
    <property type="entry name" value="ZZ"/>
    <property type="match status" value="4"/>
</dbReference>
<keyword evidence="2 4" id="KW-0863">Zinc-finger</keyword>
<keyword evidence="3" id="KW-0862">Zinc</keyword>
<evidence type="ECO:0000256" key="1">
    <source>
        <dbReference type="ARBA" id="ARBA00022723"/>
    </source>
</evidence>
<organism evidence="8">
    <name type="scientific">Schizophyllum commune (strain H4-8 / FGSC 9210)</name>
    <name type="common">Split gill fungus</name>
    <dbReference type="NCBI Taxonomy" id="578458"/>
    <lineage>
        <taxon>Eukaryota</taxon>
        <taxon>Fungi</taxon>
        <taxon>Dikarya</taxon>
        <taxon>Basidiomycota</taxon>
        <taxon>Agaricomycotina</taxon>
        <taxon>Agaricomycetes</taxon>
        <taxon>Agaricomycetidae</taxon>
        <taxon>Agaricales</taxon>
        <taxon>Schizophyllaceae</taxon>
        <taxon>Schizophyllum</taxon>
    </lineage>
</organism>
<dbReference type="SUPFAM" id="SSF57850">
    <property type="entry name" value="RING/U-box"/>
    <property type="match status" value="4"/>
</dbReference>
<dbReference type="Pfam" id="PF16158">
    <property type="entry name" value="N_BRCA1_IG"/>
    <property type="match status" value="1"/>
</dbReference>
<dbReference type="PANTHER" id="PTHR20930:SF0">
    <property type="entry name" value="PROTEIN ILRUN"/>
    <property type="match status" value="1"/>
</dbReference>
<dbReference type="CDD" id="cd02340">
    <property type="entry name" value="ZZ_NBR1_like"/>
    <property type="match status" value="3"/>
</dbReference>
<dbReference type="STRING" id="578458.D8PQC9"/>
<proteinExistence type="predicted"/>
<dbReference type="VEuPathDB" id="FungiDB:SCHCODRAFT_02611380"/>
<dbReference type="InterPro" id="IPR013783">
    <property type="entry name" value="Ig-like_fold"/>
</dbReference>
<evidence type="ECO:0000313" key="7">
    <source>
        <dbReference type="EMBL" id="EFJ03758.1"/>
    </source>
</evidence>
<dbReference type="GeneID" id="9592338"/>
<dbReference type="eggNOG" id="KOG4351">
    <property type="taxonomic scope" value="Eukaryota"/>
</dbReference>
<reference evidence="7 8" key="1">
    <citation type="journal article" date="2010" name="Nat. Biotechnol.">
        <title>Genome sequence of the model mushroom Schizophyllum commune.</title>
        <authorList>
            <person name="Ohm R.A."/>
            <person name="de Jong J.F."/>
            <person name="Lugones L.G."/>
            <person name="Aerts A."/>
            <person name="Kothe E."/>
            <person name="Stajich J.E."/>
            <person name="de Vries R.P."/>
            <person name="Record E."/>
            <person name="Levasseur A."/>
            <person name="Baker S.E."/>
            <person name="Bartholomew K.A."/>
            <person name="Coutinho P.M."/>
            <person name="Erdmann S."/>
            <person name="Fowler T.J."/>
            <person name="Gathman A.C."/>
            <person name="Lombard V."/>
            <person name="Henrissat B."/>
            <person name="Knabe N."/>
            <person name="Kuees U."/>
            <person name="Lilly W.W."/>
            <person name="Lindquist E."/>
            <person name="Lucas S."/>
            <person name="Magnuson J.K."/>
            <person name="Piumi F."/>
            <person name="Raudaskoski M."/>
            <person name="Salamov A."/>
            <person name="Schmutz J."/>
            <person name="Schwarze F.W.M.R."/>
            <person name="vanKuyk P.A."/>
            <person name="Horton J.S."/>
            <person name="Grigoriev I.V."/>
            <person name="Woesten H.A.B."/>
        </authorList>
    </citation>
    <scope>NUCLEOTIDE SEQUENCE [LARGE SCALE GENOMIC DNA]</scope>
    <source>
        <strain evidence="8">H4-8 / FGSC 9210</strain>
    </source>
</reference>
<feature type="domain" description="ZZ-type" evidence="6">
    <location>
        <begin position="403"/>
        <end position="455"/>
    </location>
</feature>
<dbReference type="InterPro" id="IPR043145">
    <property type="entry name" value="Znf_ZZ_sf"/>
</dbReference>
<dbReference type="KEGG" id="scm:SCHCO_02611380"/>
<dbReference type="SMART" id="SM00291">
    <property type="entry name" value="ZnF_ZZ"/>
    <property type="match status" value="4"/>
</dbReference>
<dbReference type="eggNOG" id="KOG4582">
    <property type="taxonomic scope" value="Eukaryota"/>
</dbReference>
<evidence type="ECO:0000256" key="2">
    <source>
        <dbReference type="ARBA" id="ARBA00022771"/>
    </source>
</evidence>
<dbReference type="HOGENOM" id="CLU_005087_0_0_1"/>
<feature type="non-terminal residue" evidence="7">
    <location>
        <position position="983"/>
    </location>
</feature>
<gene>
    <name evidence="7" type="ORF">SCHCODRAFT_104014</name>
</gene>
<evidence type="ECO:0000256" key="4">
    <source>
        <dbReference type="PROSITE-ProRule" id="PRU00228"/>
    </source>
</evidence>
<evidence type="ECO:0000256" key="5">
    <source>
        <dbReference type="SAM" id="MobiDB-lite"/>
    </source>
</evidence>
<dbReference type="OrthoDB" id="661148at2759"/>
<feature type="domain" description="ZZ-type" evidence="6">
    <location>
        <begin position="317"/>
        <end position="371"/>
    </location>
</feature>
<feature type="region of interest" description="Disordered" evidence="5">
    <location>
        <begin position="712"/>
        <end position="748"/>
    </location>
</feature>
<dbReference type="AlphaFoldDB" id="D8PQC9"/>
<keyword evidence="1" id="KW-0479">Metal-binding</keyword>
<protein>
    <submittedName>
        <fullName evidence="7">Expressed protein</fullName>
    </submittedName>
</protein>
<dbReference type="CDD" id="cd02249">
    <property type="entry name" value="ZZ"/>
    <property type="match status" value="1"/>
</dbReference>
<accession>D8PQC9</accession>
<dbReference type="GO" id="GO:0008270">
    <property type="term" value="F:zinc ion binding"/>
    <property type="evidence" value="ECO:0007669"/>
    <property type="project" value="UniProtKB-KW"/>
</dbReference>
<feature type="compositionally biased region" description="Low complexity" evidence="5">
    <location>
        <begin position="935"/>
        <end position="950"/>
    </location>
</feature>
<feature type="region of interest" description="Disordered" evidence="5">
    <location>
        <begin position="911"/>
        <end position="983"/>
    </location>
</feature>
<dbReference type="InterPro" id="IPR032350">
    <property type="entry name" value="Nbr1_FW"/>
</dbReference>
<dbReference type="InterPro" id="IPR000433">
    <property type="entry name" value="Znf_ZZ"/>
</dbReference>
<evidence type="ECO:0000256" key="3">
    <source>
        <dbReference type="ARBA" id="ARBA00022833"/>
    </source>
</evidence>
<sequence>MPFTVKATFKGETRRVSFPETAFPAYEQVCHELYRLFPLSSTFHLDRLLFVPDSAQPSRIMLAKEVSTESEYMNAIAPHRAHVGSSSMLTFNVTEDRLRKLPAAPAFSAVSSSEYDMSVDRPSTTQSPRLYSGVPAMDMPHNPISCAAIPPPPIIYSTPQAGFASFDQLWSHPSPFAHSASPHGTVPPSACCSVSQGKAEVKEMLQRFRLDLDRIVATSFGGEGPVERDTVKPSGNNPQHPVYCSACTSICQGPYAVCKRCQIIKCSACSAKPDHTFCMLSVEGHEMSHHGFLDATSLPVPPPLDTPRVDVHPPVVHDGVICDKCNKTIEGVRRKCLDCPDYDLCTACMTSGAAEEHNPFHEFFDIEVPGRVIVHQVFSGPDAPSRSTTGAQSVVSGSPMMHVHNAFCDICSSRIHGDRYKCITCPDFDTCSSCYSKTKAEHPGHAFAKLVGPGDAIAVHQATCDLCDSKIRGDRFKCVNCPDFDTCAACFEITSEQHPGHAFVKVARPEDHINRKSIGSFANHMATCDCCNKPIRGVRYKCMHADCADFDLCANCEALPIAVHPDNHPMLKIKSPSVSIPRVHRLEQQASATDATSQATVDREIEAFNAGYIFNPFDSRVPSPSLDDSHAEPAPPSPAAPWQALADAQTSPPMQVPGGYDTDYFPAFAAPELAPPLISLEQSVSALATAEHLMANLRVGEETNATIQVDLPSRPASTTPVNVSPQLPLSGAHSSTDRSGGAPDKRTPNESLAALLHGYTSAESSVVDVKRPSMTEAMLQADFVADVTVPDGQVFPPGAEFVKVWRVRNSGDADWPSSTSLAFVAGSPLGGAKKAIPVGSVAAGSEVELATDELKAPDAPGRYLGYWRLKDDKEHVFGATFWIEVVVQEASGMREDNEGLTSSSIVVMPQAAPAHERTASADSISSPVTAPSKPSSESGFDSSSMSIISGDSDDELWEDSRAQAPAEGTEYVVLYDEVSSEDD</sequence>
<dbReference type="PANTHER" id="PTHR20930">
    <property type="entry name" value="OVARIAN CARCINOMA ANTIGEN CA125-RELATED"/>
    <property type="match status" value="1"/>
</dbReference>
<evidence type="ECO:0000313" key="8">
    <source>
        <dbReference type="Proteomes" id="UP000007431"/>
    </source>
</evidence>
<dbReference type="CDD" id="cd14947">
    <property type="entry name" value="NBR1_like"/>
    <property type="match status" value="1"/>
</dbReference>